<dbReference type="EMBL" id="KF901027">
    <property type="protein sequence ID" value="AIF15379.1"/>
    <property type="molecule type" value="Genomic_DNA"/>
</dbReference>
<evidence type="ECO:0000256" key="2">
    <source>
        <dbReference type="ARBA" id="ARBA00022679"/>
    </source>
</evidence>
<sequence length="267" mass="28843">MAEALAGRSPCSRSPLSAVNRIPPGPLLAEAYSRPVPVEPPASAWVFPPADSADDYGVVGIGADVDPGTLLAAYRSGLFPMPIEPDGMMGWWSPEPRGVLRPGDLVVRRSLQRSRRRYEIRVDTDFEGVVAGCSDPDRPRGWIDGRIVAAYIELHRLGWAHSVEAWDEKGLAGGLYGVALGGLFAGESMFHRRTDASKVALAALADLYDDREDRLIDVQWCTKHLATLGATEVGRHDYLDLLPGLVATDGPDWTTAHQAGGQGREGH</sequence>
<dbReference type="InterPro" id="IPR004616">
    <property type="entry name" value="Leu/Phe-tRNA_Trfase"/>
</dbReference>
<dbReference type="SUPFAM" id="SSF55729">
    <property type="entry name" value="Acyl-CoA N-acyltransferases (Nat)"/>
    <property type="match status" value="1"/>
</dbReference>
<keyword evidence="2 4" id="KW-0808">Transferase</keyword>
<dbReference type="InterPro" id="IPR016181">
    <property type="entry name" value="Acyl_CoA_acyltransferase"/>
</dbReference>
<dbReference type="EC" id="2.3.2.6" evidence="4"/>
<dbReference type="InterPro" id="IPR042203">
    <property type="entry name" value="Leu/Phe-tRNA_Trfase_C"/>
</dbReference>
<organism evidence="4">
    <name type="scientific">uncultured marine thaumarchaeote KM3_70_D04</name>
    <dbReference type="NCBI Taxonomy" id="1456250"/>
    <lineage>
        <taxon>Archaea</taxon>
        <taxon>Nitrososphaerota</taxon>
        <taxon>environmental samples</taxon>
    </lineage>
</organism>
<evidence type="ECO:0000313" key="4">
    <source>
        <dbReference type="EMBL" id="AIF15379.1"/>
    </source>
</evidence>
<dbReference type="InterPro" id="IPR042221">
    <property type="entry name" value="Leu/Phe-tRNA_Trfase_N"/>
</dbReference>
<keyword evidence="1" id="KW-0963">Cytoplasm</keyword>
<dbReference type="NCBIfam" id="TIGR00667">
    <property type="entry name" value="aat"/>
    <property type="match status" value="1"/>
</dbReference>
<protein>
    <submittedName>
        <fullName evidence="4">Leucyl/phenylalanyl-tRNA/protein transferase (Aat)</fullName>
        <ecNumber evidence="4">2.3.2.6</ecNumber>
    </submittedName>
</protein>
<evidence type="ECO:0000256" key="1">
    <source>
        <dbReference type="ARBA" id="ARBA00022490"/>
    </source>
</evidence>
<keyword evidence="3 4" id="KW-0012">Acyltransferase</keyword>
<dbReference type="GO" id="GO:0005737">
    <property type="term" value="C:cytoplasm"/>
    <property type="evidence" value="ECO:0007669"/>
    <property type="project" value="TreeGrafter"/>
</dbReference>
<dbReference type="HAMAP" id="MF_00688">
    <property type="entry name" value="Leu_Phe_trans"/>
    <property type="match status" value="1"/>
</dbReference>
<accession>A0A075HHC3</accession>
<proteinExistence type="inferred from homology"/>
<dbReference type="GO" id="GO:0008914">
    <property type="term" value="F:leucyl-tRNA--protein transferase activity"/>
    <property type="evidence" value="ECO:0007669"/>
    <property type="project" value="UniProtKB-EC"/>
</dbReference>
<gene>
    <name evidence="4" type="primary">aat</name>
</gene>
<dbReference type="GO" id="GO:0030163">
    <property type="term" value="P:protein catabolic process"/>
    <property type="evidence" value="ECO:0007669"/>
    <property type="project" value="InterPro"/>
</dbReference>
<dbReference type="Pfam" id="PF03588">
    <property type="entry name" value="Leu_Phe_trans"/>
    <property type="match status" value="1"/>
</dbReference>
<reference evidence="4" key="1">
    <citation type="journal article" date="2014" name="Genome Biol. Evol.">
        <title>Pangenome evidence for extensive interdomain horizontal transfer affecting lineage core and shell genes in uncultured planktonic thaumarchaeota and euryarchaeota.</title>
        <authorList>
            <person name="Deschamps P."/>
            <person name="Zivanovic Y."/>
            <person name="Moreira D."/>
            <person name="Rodriguez-Valera F."/>
            <person name="Lopez-Garcia P."/>
        </authorList>
    </citation>
    <scope>NUCLEOTIDE SEQUENCE</scope>
</reference>
<dbReference type="PANTHER" id="PTHR30098">
    <property type="entry name" value="LEUCYL/PHENYLALANYL-TRNA--PROTEIN TRANSFERASE"/>
    <property type="match status" value="1"/>
</dbReference>
<dbReference type="PANTHER" id="PTHR30098:SF2">
    <property type="entry name" value="LEUCYL_PHENYLALANYL-TRNA--PROTEIN TRANSFERASE"/>
    <property type="match status" value="1"/>
</dbReference>
<dbReference type="Gene3D" id="3.30.70.3550">
    <property type="entry name" value="Leucyl/phenylalanyl-tRNA-protein transferase, N-terminal domain"/>
    <property type="match status" value="1"/>
</dbReference>
<name>A0A075HHC3_9ARCH</name>
<evidence type="ECO:0000256" key="3">
    <source>
        <dbReference type="ARBA" id="ARBA00023315"/>
    </source>
</evidence>
<dbReference type="Gene3D" id="3.40.630.70">
    <property type="entry name" value="Leucyl/phenylalanyl-tRNA-protein transferase, C-terminal domain"/>
    <property type="match status" value="1"/>
</dbReference>
<dbReference type="AlphaFoldDB" id="A0A075HHC3"/>